<feature type="signal peptide" evidence="1">
    <location>
        <begin position="1"/>
        <end position="22"/>
    </location>
</feature>
<organism evidence="3">
    <name type="scientific">Acinetobacter baumannii</name>
    <dbReference type="NCBI Taxonomy" id="470"/>
    <lineage>
        <taxon>Bacteria</taxon>
        <taxon>Pseudomonadati</taxon>
        <taxon>Pseudomonadota</taxon>
        <taxon>Gammaproteobacteria</taxon>
        <taxon>Moraxellales</taxon>
        <taxon>Moraxellaceae</taxon>
        <taxon>Acinetobacter</taxon>
        <taxon>Acinetobacter calcoaceticus/baumannii complex</taxon>
    </lineage>
</organism>
<dbReference type="InterPro" id="IPR027823">
    <property type="entry name" value="DUF4468"/>
</dbReference>
<sequence length="177" mass="19464">MDYIMKKILLAGFLGLGLAGCATTPQQPSEPVKFEKVYQIDGLNQAQIYDGARQWFAVAFASANAVIQYEDKASGTIIGKGNMRYPCSGMECLAMTGNERVDFTVRVDTKDGKMRVGYDGLTYSAPSHMSAGIMMPAQNYPITESRKSTPLIISKINTLSDDMAEKIKTQQKVNSNW</sequence>
<dbReference type="EMBL" id="AP019685">
    <property type="protein sequence ID" value="BBK05587.1"/>
    <property type="molecule type" value="Genomic_DNA"/>
</dbReference>
<dbReference type="Gene3D" id="3.30.530.80">
    <property type="match status" value="1"/>
</dbReference>
<keyword evidence="1" id="KW-0732">Signal</keyword>
<evidence type="ECO:0000259" key="2">
    <source>
        <dbReference type="Pfam" id="PF14730"/>
    </source>
</evidence>
<accession>A0A4P2WZV8</accession>
<dbReference type="Pfam" id="PF14730">
    <property type="entry name" value="DUF4468"/>
    <property type="match status" value="1"/>
</dbReference>
<evidence type="ECO:0000313" key="3">
    <source>
        <dbReference type="EMBL" id="BBK05587.1"/>
    </source>
</evidence>
<proteinExistence type="predicted"/>
<evidence type="ECO:0000256" key="1">
    <source>
        <dbReference type="SAM" id="SignalP"/>
    </source>
</evidence>
<dbReference type="PROSITE" id="PS51257">
    <property type="entry name" value="PROKAR_LIPOPROTEIN"/>
    <property type="match status" value="1"/>
</dbReference>
<protein>
    <recommendedName>
        <fullName evidence="2">DUF4468 domain-containing protein</fullName>
    </recommendedName>
</protein>
<reference evidence="3" key="1">
    <citation type="submission" date="2019-05" db="EMBL/GenBank/DDBJ databases">
        <title>Complete genome sequence of multidrug resistant Acinetonacter baumannii.</title>
        <authorList>
            <person name="Wachino J."/>
        </authorList>
    </citation>
    <scope>NUCLEOTIDE SEQUENCE</scope>
    <source>
        <strain evidence="3">NU-60</strain>
    </source>
</reference>
<feature type="domain" description="DUF4468" evidence="2">
    <location>
        <begin position="34"/>
        <end position="123"/>
    </location>
</feature>
<name>A0A4P2WZV8_ACIBA</name>
<gene>
    <name evidence="3" type="ORF">NU60_15350</name>
</gene>
<dbReference type="AlphaFoldDB" id="A0A4P2WZV8"/>
<feature type="chain" id="PRO_5020949845" description="DUF4468 domain-containing protein" evidence="1">
    <location>
        <begin position="23"/>
        <end position="177"/>
    </location>
</feature>